<dbReference type="Gene3D" id="3.20.20.70">
    <property type="entry name" value="Aldolase class I"/>
    <property type="match status" value="1"/>
</dbReference>
<accession>A0A3B0SGG0</accession>
<dbReference type="SFLD" id="SFLDG01383">
    <property type="entry name" value="cyclic_pyranopterin_phosphate"/>
    <property type="match status" value="1"/>
</dbReference>
<evidence type="ECO:0000256" key="1">
    <source>
        <dbReference type="ARBA" id="ARBA00001966"/>
    </source>
</evidence>
<dbReference type="GO" id="GO:0051539">
    <property type="term" value="F:4 iron, 4 sulfur cluster binding"/>
    <property type="evidence" value="ECO:0007669"/>
    <property type="project" value="UniProtKB-KW"/>
</dbReference>
<dbReference type="PROSITE" id="PS51918">
    <property type="entry name" value="RADICAL_SAM"/>
    <property type="match status" value="1"/>
</dbReference>
<dbReference type="PANTHER" id="PTHR22960">
    <property type="entry name" value="MOLYBDOPTERIN COFACTOR SYNTHESIS PROTEIN A"/>
    <property type="match status" value="1"/>
</dbReference>
<dbReference type="SFLD" id="SFLDG01386">
    <property type="entry name" value="main_SPASM_domain-containing"/>
    <property type="match status" value="1"/>
</dbReference>
<dbReference type="InterPro" id="IPR010505">
    <property type="entry name" value="MoaA_twitch"/>
</dbReference>
<keyword evidence="6" id="KW-0547">Nucleotide-binding</keyword>
<dbReference type="InterPro" id="IPR013483">
    <property type="entry name" value="MoaA"/>
</dbReference>
<dbReference type="InterPro" id="IPR000385">
    <property type="entry name" value="MoaA_NifB_PqqE_Fe-S-bd_CS"/>
</dbReference>
<evidence type="ECO:0000256" key="3">
    <source>
        <dbReference type="ARBA" id="ARBA00022485"/>
    </source>
</evidence>
<sequence>MSVEDTLGRPLRDFRISVTDRCNFRCTYCMPKEVFNRDYEFLPRADLLTFEELARVAKAAVALGAEKFRLTGGEPLMRRHLDRLVGQLADIEGVADIAMTTNAALLSKHAAVLKEAGLTRVTVSLDAIDNEVFQSMNDVGVDVQTVLDGIDAAANVGLGPIKINMVVKKDINDQEIPKLAEHFRGTGHIVRFIEYMDVGATNGWRMNDVLAAGDILARIEEHHEIEPVDPGYRGEVASRYRYKDGSGEIGIIASVTKPFCGDCTRLRLGADGRLFTCLFGSEGTDIRGPIRDGATDDDLVEIMRSVWEARTDRYSEKRTESNLPFPRVEMSYIGG</sequence>
<name>A0A3B0SGG0_9ZZZZ</name>
<dbReference type="InterPro" id="IPR007197">
    <property type="entry name" value="rSAM"/>
</dbReference>
<dbReference type="InterPro" id="IPR013785">
    <property type="entry name" value="Aldolase_TIM"/>
</dbReference>
<dbReference type="CDD" id="cd01335">
    <property type="entry name" value="Radical_SAM"/>
    <property type="match status" value="1"/>
</dbReference>
<keyword evidence="8" id="KW-0411">Iron-sulfur</keyword>
<dbReference type="GO" id="GO:0006777">
    <property type="term" value="P:Mo-molybdopterin cofactor biosynthetic process"/>
    <property type="evidence" value="ECO:0007669"/>
    <property type="project" value="UniProtKB-KW"/>
</dbReference>
<evidence type="ECO:0000256" key="2">
    <source>
        <dbReference type="ARBA" id="ARBA00012167"/>
    </source>
</evidence>
<dbReference type="InterPro" id="IPR058240">
    <property type="entry name" value="rSAM_sf"/>
</dbReference>
<evidence type="ECO:0000256" key="5">
    <source>
        <dbReference type="ARBA" id="ARBA00022723"/>
    </source>
</evidence>
<dbReference type="CDD" id="cd21117">
    <property type="entry name" value="Twitch_MoaA"/>
    <property type="match status" value="1"/>
</dbReference>
<proteinExistence type="inferred from homology"/>
<organism evidence="14">
    <name type="scientific">hydrothermal vent metagenome</name>
    <dbReference type="NCBI Taxonomy" id="652676"/>
    <lineage>
        <taxon>unclassified sequences</taxon>
        <taxon>metagenomes</taxon>
        <taxon>ecological metagenomes</taxon>
    </lineage>
</organism>
<dbReference type="NCBIfam" id="TIGR02666">
    <property type="entry name" value="moaA"/>
    <property type="match status" value="1"/>
</dbReference>
<dbReference type="HAMAP" id="MF_01225_B">
    <property type="entry name" value="MoaA_B"/>
    <property type="match status" value="1"/>
</dbReference>
<dbReference type="GO" id="GO:0061798">
    <property type="term" value="F:GTP 3',8'-cyclase activity"/>
    <property type="evidence" value="ECO:0007669"/>
    <property type="project" value="UniProtKB-EC"/>
</dbReference>
<evidence type="ECO:0000256" key="10">
    <source>
        <dbReference type="ARBA" id="ARBA00023150"/>
    </source>
</evidence>
<keyword evidence="3" id="KW-0004">4Fe-4S</keyword>
<dbReference type="EC" id="4.1.99.22" evidence="2"/>
<keyword evidence="5" id="KW-0479">Metal-binding</keyword>
<dbReference type="InterPro" id="IPR050105">
    <property type="entry name" value="MoCo_biosynth_MoaA/MoaC"/>
</dbReference>
<evidence type="ECO:0000256" key="6">
    <source>
        <dbReference type="ARBA" id="ARBA00022741"/>
    </source>
</evidence>
<comment type="cofactor">
    <cofactor evidence="1">
        <name>[4Fe-4S] cluster</name>
        <dbReference type="ChEBI" id="CHEBI:49883"/>
    </cofactor>
</comment>
<evidence type="ECO:0000256" key="9">
    <source>
        <dbReference type="ARBA" id="ARBA00023134"/>
    </source>
</evidence>
<dbReference type="AlphaFoldDB" id="A0A3B0SGG0"/>
<evidence type="ECO:0000256" key="8">
    <source>
        <dbReference type="ARBA" id="ARBA00023014"/>
    </source>
</evidence>
<dbReference type="GO" id="GO:0046872">
    <property type="term" value="F:metal ion binding"/>
    <property type="evidence" value="ECO:0007669"/>
    <property type="project" value="UniProtKB-KW"/>
</dbReference>
<keyword evidence="7" id="KW-0408">Iron</keyword>
<dbReference type="GO" id="GO:0005525">
    <property type="term" value="F:GTP binding"/>
    <property type="evidence" value="ECO:0007669"/>
    <property type="project" value="UniProtKB-KW"/>
</dbReference>
<dbReference type="InterPro" id="IPR006638">
    <property type="entry name" value="Elp3/MiaA/NifB-like_rSAM"/>
</dbReference>
<dbReference type="PANTHER" id="PTHR22960:SF0">
    <property type="entry name" value="MOLYBDENUM COFACTOR BIOSYNTHESIS PROTEIN 1"/>
    <property type="match status" value="1"/>
</dbReference>
<reference evidence="14" key="1">
    <citation type="submission" date="2018-06" db="EMBL/GenBank/DDBJ databases">
        <authorList>
            <person name="Zhirakovskaya E."/>
        </authorList>
    </citation>
    <scope>NUCLEOTIDE SEQUENCE</scope>
</reference>
<dbReference type="Pfam" id="PF06463">
    <property type="entry name" value="Mob_synth_C"/>
    <property type="match status" value="1"/>
</dbReference>
<evidence type="ECO:0000256" key="11">
    <source>
        <dbReference type="ARBA" id="ARBA00023239"/>
    </source>
</evidence>
<dbReference type="GO" id="GO:0061799">
    <property type="term" value="F:cyclic pyranopterin monophosphate synthase activity"/>
    <property type="evidence" value="ECO:0007669"/>
    <property type="project" value="TreeGrafter"/>
</dbReference>
<keyword evidence="4" id="KW-0949">S-adenosyl-L-methionine</keyword>
<dbReference type="UniPathway" id="UPA00344"/>
<dbReference type="EMBL" id="UOEK01000307">
    <property type="protein sequence ID" value="VAW05015.1"/>
    <property type="molecule type" value="Genomic_DNA"/>
</dbReference>
<gene>
    <name evidence="14" type="ORF">MNBD_ACTINO02-2898</name>
</gene>
<evidence type="ECO:0000313" key="14">
    <source>
        <dbReference type="EMBL" id="VAW05015.1"/>
    </source>
</evidence>
<dbReference type="InterPro" id="IPR040064">
    <property type="entry name" value="MoaA-like"/>
</dbReference>
<evidence type="ECO:0000259" key="13">
    <source>
        <dbReference type="PROSITE" id="PS51918"/>
    </source>
</evidence>
<protein>
    <recommendedName>
        <fullName evidence="2">GTP 3',8-cyclase</fullName>
        <ecNumber evidence="2">4.1.99.22</ecNumber>
    </recommendedName>
</protein>
<dbReference type="SFLD" id="SFLDS00029">
    <property type="entry name" value="Radical_SAM"/>
    <property type="match status" value="1"/>
</dbReference>
<comment type="catalytic activity">
    <reaction evidence="12">
        <text>GTP + AH2 + S-adenosyl-L-methionine = (8S)-3',8-cyclo-7,8-dihydroguanosine 5'-triphosphate + 5'-deoxyadenosine + L-methionine + A + H(+)</text>
        <dbReference type="Rhea" id="RHEA:49576"/>
        <dbReference type="ChEBI" id="CHEBI:13193"/>
        <dbReference type="ChEBI" id="CHEBI:15378"/>
        <dbReference type="ChEBI" id="CHEBI:17319"/>
        <dbReference type="ChEBI" id="CHEBI:17499"/>
        <dbReference type="ChEBI" id="CHEBI:37565"/>
        <dbReference type="ChEBI" id="CHEBI:57844"/>
        <dbReference type="ChEBI" id="CHEBI:59789"/>
        <dbReference type="ChEBI" id="CHEBI:131766"/>
        <dbReference type="EC" id="4.1.99.22"/>
    </reaction>
</comment>
<evidence type="ECO:0000256" key="12">
    <source>
        <dbReference type="ARBA" id="ARBA00048697"/>
    </source>
</evidence>
<dbReference type="PROSITE" id="PS01305">
    <property type="entry name" value="MOAA_NIFB_PQQE"/>
    <property type="match status" value="1"/>
</dbReference>
<dbReference type="Pfam" id="PF04055">
    <property type="entry name" value="Radical_SAM"/>
    <property type="match status" value="1"/>
</dbReference>
<keyword evidence="11 14" id="KW-0456">Lyase</keyword>
<keyword evidence="9" id="KW-0342">GTP-binding</keyword>
<evidence type="ECO:0000256" key="7">
    <source>
        <dbReference type="ARBA" id="ARBA00023004"/>
    </source>
</evidence>
<dbReference type="SUPFAM" id="SSF102114">
    <property type="entry name" value="Radical SAM enzymes"/>
    <property type="match status" value="1"/>
</dbReference>
<evidence type="ECO:0000256" key="4">
    <source>
        <dbReference type="ARBA" id="ARBA00022691"/>
    </source>
</evidence>
<feature type="domain" description="Radical SAM core" evidence="13">
    <location>
        <begin position="6"/>
        <end position="233"/>
    </location>
</feature>
<dbReference type="SFLD" id="SFLDG01067">
    <property type="entry name" value="SPASM/twitch_domain_containing"/>
    <property type="match status" value="1"/>
</dbReference>
<keyword evidence="10" id="KW-0501">Molybdenum cofactor biosynthesis</keyword>
<dbReference type="SMART" id="SM00729">
    <property type="entry name" value="Elp3"/>
    <property type="match status" value="1"/>
</dbReference>